<evidence type="ECO:0000313" key="2">
    <source>
        <dbReference type="EMBL" id="CAD6493437.1"/>
    </source>
</evidence>
<evidence type="ECO:0000256" key="1">
    <source>
        <dbReference type="SAM" id="Phobius"/>
    </source>
</evidence>
<gene>
    <name evidence="2" type="ORF">LAKADJCE_00512</name>
</gene>
<organism evidence="2">
    <name type="scientific">Candidatus Argoarchaeum ethanivorans</name>
    <dbReference type="NCBI Taxonomy" id="2608793"/>
    <lineage>
        <taxon>Archaea</taxon>
        <taxon>Methanobacteriati</taxon>
        <taxon>Methanobacteriota</taxon>
        <taxon>Stenosarchaea group</taxon>
        <taxon>Methanomicrobia</taxon>
        <taxon>Methanosarcinales</taxon>
        <taxon>Methanosarcinales incertae sedis</taxon>
        <taxon>GOM Arc I cluster</taxon>
        <taxon>Candidatus Argoarchaeum</taxon>
    </lineage>
</organism>
<sequence length="116" mass="13335">MQFERGGDSDRCEICHFRHVVKEYGVAWVLDAGVVDRHYFREETVVLLLDCWGHSNSCWIDTWCKGVIYRQYREESCGWVSALVSVLFVIIGVFCVFTGLILNVIGKEKEGRKVDG</sequence>
<dbReference type="EMBL" id="CAJHIR010000026">
    <property type="protein sequence ID" value="CAD6493437.1"/>
    <property type="molecule type" value="Genomic_DNA"/>
</dbReference>
<keyword evidence="1" id="KW-0472">Membrane</keyword>
<accession>A0A811TFZ5</accession>
<name>A0A811TFZ5_9EURY</name>
<dbReference type="Proteomes" id="UP000612009">
    <property type="component" value="Unassembled WGS sequence"/>
</dbReference>
<dbReference type="AlphaFoldDB" id="A0A811TFZ5"/>
<reference evidence="2" key="1">
    <citation type="submission" date="2020-10" db="EMBL/GenBank/DDBJ databases">
        <authorList>
            <person name="Hahn C.J."/>
            <person name="Laso-Perez R."/>
            <person name="Vulcano F."/>
            <person name="Vaziourakis K.-M."/>
            <person name="Stokke R."/>
            <person name="Steen I.H."/>
            <person name="Teske A."/>
            <person name="Boetius A."/>
            <person name="Liebeke M."/>
            <person name="Amann R."/>
            <person name="Knittel K."/>
        </authorList>
    </citation>
    <scope>NUCLEOTIDE SEQUENCE</scope>
    <source>
        <strain evidence="2">Gfbio:e3339647-f889-4370-9287-4fb5cb688e4c:AG392J18_GoMArc1</strain>
    </source>
</reference>
<feature type="transmembrane region" description="Helical" evidence="1">
    <location>
        <begin position="79"/>
        <end position="105"/>
    </location>
</feature>
<protein>
    <submittedName>
        <fullName evidence="2">Uncharacterized protein</fullName>
    </submittedName>
</protein>
<keyword evidence="1" id="KW-0812">Transmembrane</keyword>
<keyword evidence="1" id="KW-1133">Transmembrane helix</keyword>
<proteinExistence type="predicted"/>
<comment type="caution">
    <text evidence="2">The sequence shown here is derived from an EMBL/GenBank/DDBJ whole genome shotgun (WGS) entry which is preliminary data.</text>
</comment>